<dbReference type="SUPFAM" id="SSF52047">
    <property type="entry name" value="RNI-like"/>
    <property type="match status" value="1"/>
</dbReference>
<dbReference type="AlphaFoldDB" id="A0A0R3TL59"/>
<dbReference type="WBParaSite" id="HNAJ_0000795601-mRNA-1">
    <property type="protein sequence ID" value="HNAJ_0000795601-mRNA-1"/>
    <property type="gene ID" value="HNAJ_0000795601"/>
</dbReference>
<dbReference type="Proteomes" id="UP000278807">
    <property type="component" value="Unassembled WGS sequence"/>
</dbReference>
<evidence type="ECO:0000313" key="1">
    <source>
        <dbReference type="EMBL" id="VDO03812.1"/>
    </source>
</evidence>
<organism evidence="3">
    <name type="scientific">Rodentolepis nana</name>
    <name type="common">Dwarf tapeworm</name>
    <name type="synonym">Hymenolepis nana</name>
    <dbReference type="NCBI Taxonomy" id="102285"/>
    <lineage>
        <taxon>Eukaryota</taxon>
        <taxon>Metazoa</taxon>
        <taxon>Spiralia</taxon>
        <taxon>Lophotrochozoa</taxon>
        <taxon>Platyhelminthes</taxon>
        <taxon>Cestoda</taxon>
        <taxon>Eucestoda</taxon>
        <taxon>Cyclophyllidea</taxon>
        <taxon>Hymenolepididae</taxon>
        <taxon>Rodentolepis</taxon>
    </lineage>
</organism>
<dbReference type="InterPro" id="IPR032675">
    <property type="entry name" value="LRR_dom_sf"/>
</dbReference>
<dbReference type="OrthoDB" id="6271780at2759"/>
<keyword evidence="2" id="KW-1185">Reference proteome</keyword>
<sequence length="352" mass="39727">MILELVTSWPRLVGLNLAHIPETLNVEQLKIIAELKNLRYLNIFGQAFVDTDLLKSLAALPKLENLVITNTGYSECCWENLWHYHNSDGLIVSPLRVLAVNGAAFKDASLLAVAKLFPNLRVLNFRDTEVTGLYPSIGEVGPLQKLRFVACSFKLVEFPQFLVPKITPSETEWGLIQIDVRSCNQLNIEKFLDQIKGQPMQCIRGFTALSSVKWKDIQRLSEIGFPLKELDLSFFTSFPVLKLARIIQILSKSLCKLKLPANKFEAVNNRFTDELASSILMAKNLQEIDIGTTLRVFSVRQLIRIVLGLPALERIVAGDLTCVIIVEEQETELKKKLPPRCLLRIVKNTEDS</sequence>
<dbReference type="STRING" id="102285.A0A0R3TL59"/>
<protein>
    <submittedName>
        <fullName evidence="1 3">Uncharacterized protein</fullName>
    </submittedName>
</protein>
<proteinExistence type="predicted"/>
<name>A0A0R3TL59_RODNA</name>
<dbReference type="EMBL" id="UZAE01012158">
    <property type="protein sequence ID" value="VDO03812.1"/>
    <property type="molecule type" value="Genomic_DNA"/>
</dbReference>
<reference evidence="1 2" key="2">
    <citation type="submission" date="2018-11" db="EMBL/GenBank/DDBJ databases">
        <authorList>
            <consortium name="Pathogen Informatics"/>
        </authorList>
    </citation>
    <scope>NUCLEOTIDE SEQUENCE [LARGE SCALE GENOMIC DNA]</scope>
</reference>
<accession>A0A0R3TL59</accession>
<reference evidence="3" key="1">
    <citation type="submission" date="2017-02" db="UniProtKB">
        <authorList>
            <consortium name="WormBaseParasite"/>
        </authorList>
    </citation>
    <scope>IDENTIFICATION</scope>
</reference>
<dbReference type="Gene3D" id="3.80.10.10">
    <property type="entry name" value="Ribonuclease Inhibitor"/>
    <property type="match status" value="1"/>
</dbReference>
<gene>
    <name evidence="1" type="ORF">HNAJ_LOCUS7952</name>
</gene>
<evidence type="ECO:0000313" key="3">
    <source>
        <dbReference type="WBParaSite" id="HNAJ_0000795601-mRNA-1"/>
    </source>
</evidence>
<evidence type="ECO:0000313" key="2">
    <source>
        <dbReference type="Proteomes" id="UP000278807"/>
    </source>
</evidence>